<proteinExistence type="predicted"/>
<reference evidence="1 2" key="1">
    <citation type="journal article" date="2021" name="Elife">
        <title>Chloroplast acquisition without the gene transfer in kleptoplastic sea slugs, Plakobranchus ocellatus.</title>
        <authorList>
            <person name="Maeda T."/>
            <person name="Takahashi S."/>
            <person name="Yoshida T."/>
            <person name="Shimamura S."/>
            <person name="Takaki Y."/>
            <person name="Nagai Y."/>
            <person name="Toyoda A."/>
            <person name="Suzuki Y."/>
            <person name="Arimoto A."/>
            <person name="Ishii H."/>
            <person name="Satoh N."/>
            <person name="Nishiyama T."/>
            <person name="Hasebe M."/>
            <person name="Maruyama T."/>
            <person name="Minagawa J."/>
            <person name="Obokata J."/>
            <person name="Shigenobu S."/>
        </authorList>
    </citation>
    <scope>NUCLEOTIDE SEQUENCE [LARGE SCALE GENOMIC DNA]</scope>
</reference>
<keyword evidence="2" id="KW-1185">Reference proteome</keyword>
<dbReference type="AlphaFoldDB" id="A0AAV4CF35"/>
<dbReference type="Proteomes" id="UP000735302">
    <property type="component" value="Unassembled WGS sequence"/>
</dbReference>
<accession>A0AAV4CF35</accession>
<evidence type="ECO:0000313" key="2">
    <source>
        <dbReference type="Proteomes" id="UP000735302"/>
    </source>
</evidence>
<gene>
    <name evidence="1" type="ORF">PoB_005789100</name>
</gene>
<dbReference type="EMBL" id="BLXT01006392">
    <property type="protein sequence ID" value="GFO31386.1"/>
    <property type="molecule type" value="Genomic_DNA"/>
</dbReference>
<organism evidence="1 2">
    <name type="scientific">Plakobranchus ocellatus</name>
    <dbReference type="NCBI Taxonomy" id="259542"/>
    <lineage>
        <taxon>Eukaryota</taxon>
        <taxon>Metazoa</taxon>
        <taxon>Spiralia</taxon>
        <taxon>Lophotrochozoa</taxon>
        <taxon>Mollusca</taxon>
        <taxon>Gastropoda</taxon>
        <taxon>Heterobranchia</taxon>
        <taxon>Euthyneura</taxon>
        <taxon>Panpulmonata</taxon>
        <taxon>Sacoglossa</taxon>
        <taxon>Placobranchoidea</taxon>
        <taxon>Plakobranchidae</taxon>
        <taxon>Plakobranchus</taxon>
    </lineage>
</organism>
<evidence type="ECO:0000313" key="1">
    <source>
        <dbReference type="EMBL" id="GFO31386.1"/>
    </source>
</evidence>
<sequence length="166" mass="18957">MNFTLRGITNFSTKLQVLSFGKTLFNLTDMVTVASLTVFGSKPYRNQGDFDELAVVDIWSQTPKLTSVLDDADAVISGKTGSENDGHSYLTMSWNSPTPGYRQYYKCVANGLDHQRQATSISTTKWNLLILNFGRCQKRLTRHVLRMPKQPQLYPHRFKNYTARLR</sequence>
<name>A0AAV4CF35_9GAST</name>
<protein>
    <submittedName>
        <fullName evidence="1">Uncharacterized protein</fullName>
    </submittedName>
</protein>
<comment type="caution">
    <text evidence="1">The sequence shown here is derived from an EMBL/GenBank/DDBJ whole genome shotgun (WGS) entry which is preliminary data.</text>
</comment>